<dbReference type="Proteomes" id="UP000608513">
    <property type="component" value="Unassembled WGS sequence"/>
</dbReference>
<comment type="function">
    <text evidence="10">Heme chaperone required for the biogenesis of c-type cytochromes. Transiently binds heme delivered by CcmC and transfers the heme to apo-cytochromes in a process facilitated by CcmF and CcmH.</text>
</comment>
<evidence type="ECO:0000313" key="13">
    <source>
        <dbReference type="EMBL" id="MBC5784109.1"/>
    </source>
</evidence>
<feature type="binding site" description="axial binding residue" evidence="10 11">
    <location>
        <position position="128"/>
    </location>
    <ligand>
        <name>heme</name>
        <dbReference type="ChEBI" id="CHEBI:30413"/>
    </ligand>
    <ligandPart>
        <name>Fe</name>
        <dbReference type="ChEBI" id="CHEBI:18248"/>
    </ligandPart>
</feature>
<accession>A0A923MT24</accession>
<keyword evidence="14" id="KW-1185">Reference proteome</keyword>
<keyword evidence="3 10" id="KW-0812">Transmembrane</keyword>
<dbReference type="PANTHER" id="PTHR34128">
    <property type="entry name" value="CYTOCHROME C-TYPE BIOGENESIS PROTEIN CCME HOMOLOG, MITOCHONDRIAL"/>
    <property type="match status" value="1"/>
</dbReference>
<protein>
    <recommendedName>
        <fullName evidence="10">Cytochrome c-type biogenesis protein CcmE</fullName>
    </recommendedName>
    <alternativeName>
        <fullName evidence="10">Cytochrome c maturation protein E</fullName>
    </alternativeName>
    <alternativeName>
        <fullName evidence="10">Heme chaperone CcmE</fullName>
    </alternativeName>
</protein>
<keyword evidence="8 10" id="KW-0408">Iron</keyword>
<dbReference type="InterPro" id="IPR012340">
    <property type="entry name" value="NA-bd_OB-fold"/>
</dbReference>
<evidence type="ECO:0000256" key="11">
    <source>
        <dbReference type="PIRSR" id="PIRSR604329-50"/>
    </source>
</evidence>
<comment type="caution">
    <text evidence="13">The sequence shown here is derived from an EMBL/GenBank/DDBJ whole genome shotgun (WGS) entry which is preliminary data.</text>
</comment>
<evidence type="ECO:0000256" key="9">
    <source>
        <dbReference type="ARBA" id="ARBA00023136"/>
    </source>
</evidence>
<dbReference type="AlphaFoldDB" id="A0A923MT24"/>
<dbReference type="HAMAP" id="MF_01959">
    <property type="entry name" value="CcmE"/>
    <property type="match status" value="1"/>
</dbReference>
<evidence type="ECO:0000256" key="3">
    <source>
        <dbReference type="ARBA" id="ARBA00022692"/>
    </source>
</evidence>
<feature type="topological domain" description="Extracellular" evidence="10">
    <location>
        <begin position="30"/>
        <end position="147"/>
    </location>
</feature>
<evidence type="ECO:0000256" key="10">
    <source>
        <dbReference type="HAMAP-Rule" id="MF_01959"/>
    </source>
</evidence>
<dbReference type="PANTHER" id="PTHR34128:SF2">
    <property type="entry name" value="CYTOCHROME C-TYPE BIOGENESIS PROTEIN CCME HOMOLOG, MITOCHONDRIAL"/>
    <property type="match status" value="1"/>
</dbReference>
<keyword evidence="9 10" id="KW-0472">Membrane</keyword>
<evidence type="ECO:0000256" key="1">
    <source>
        <dbReference type="ARBA" id="ARBA00004370"/>
    </source>
</evidence>
<proteinExistence type="inferred from homology"/>
<dbReference type="RefSeq" id="WP_187076842.1">
    <property type="nucleotide sequence ID" value="NZ_JACORT010000005.1"/>
</dbReference>
<comment type="subcellular location">
    <subcellularLocation>
        <location evidence="10">Cell membrane</location>
        <topology evidence="10">Single-pass type II membrane protein</topology>
    </subcellularLocation>
    <subcellularLocation>
        <location evidence="1">Membrane</location>
    </subcellularLocation>
</comment>
<evidence type="ECO:0000313" key="14">
    <source>
        <dbReference type="Proteomes" id="UP000608513"/>
    </source>
</evidence>
<organism evidence="13 14">
    <name type="scientific">Ramlibacter cellulosilyticus</name>
    <dbReference type="NCBI Taxonomy" id="2764187"/>
    <lineage>
        <taxon>Bacteria</taxon>
        <taxon>Pseudomonadati</taxon>
        <taxon>Pseudomonadota</taxon>
        <taxon>Betaproteobacteria</taxon>
        <taxon>Burkholderiales</taxon>
        <taxon>Comamonadaceae</taxon>
        <taxon>Ramlibacter</taxon>
    </lineage>
</organism>
<keyword evidence="2 10" id="KW-0349">Heme</keyword>
<dbReference type="InterPro" id="IPR036127">
    <property type="entry name" value="CcmE-like_sf"/>
</dbReference>
<keyword evidence="7 10" id="KW-1133">Transmembrane helix</keyword>
<evidence type="ECO:0000256" key="5">
    <source>
        <dbReference type="ARBA" id="ARBA00022748"/>
    </source>
</evidence>
<feature type="region of interest" description="Disordered" evidence="12">
    <location>
        <begin position="127"/>
        <end position="147"/>
    </location>
</feature>
<keyword evidence="5 10" id="KW-0201">Cytochrome c-type biogenesis</keyword>
<dbReference type="SUPFAM" id="SSF82093">
    <property type="entry name" value="Heme chaperone CcmE"/>
    <property type="match status" value="1"/>
</dbReference>
<dbReference type="GO" id="GO:0020037">
    <property type="term" value="F:heme binding"/>
    <property type="evidence" value="ECO:0007669"/>
    <property type="project" value="InterPro"/>
</dbReference>
<feature type="topological domain" description="Cytoplasmic" evidence="10">
    <location>
        <begin position="1"/>
        <end position="8"/>
    </location>
</feature>
<keyword evidence="4 10" id="KW-0479">Metal-binding</keyword>
<evidence type="ECO:0000256" key="4">
    <source>
        <dbReference type="ARBA" id="ARBA00022723"/>
    </source>
</evidence>
<dbReference type="EMBL" id="JACORT010000005">
    <property type="protein sequence ID" value="MBC5784109.1"/>
    <property type="molecule type" value="Genomic_DNA"/>
</dbReference>
<keyword evidence="10" id="KW-1003">Cell membrane</keyword>
<dbReference type="NCBIfam" id="NF009731">
    <property type="entry name" value="PRK13254.1-5"/>
    <property type="match status" value="1"/>
</dbReference>
<dbReference type="GO" id="GO:0046872">
    <property type="term" value="F:metal ion binding"/>
    <property type="evidence" value="ECO:0007669"/>
    <property type="project" value="UniProtKB-KW"/>
</dbReference>
<gene>
    <name evidence="10 13" type="primary">ccmE</name>
    <name evidence="10" type="synonym">cycJ</name>
    <name evidence="13" type="ORF">H8N03_14245</name>
</gene>
<sequence length="147" mass="15733">MSPARRRRLLLLLAIVASLGVAAALVLSALRDNLLFFYTPAQLQAMPSGTRQVVRLGGMVEAGSVQREAQGLKVRFVVADGQARIPVEYEGLLPDLFRESRGVVTSGRLGAQGVFVAHEVLAKHEETYAAPAPDHGAAARPPWVKAP</sequence>
<evidence type="ECO:0000256" key="7">
    <source>
        <dbReference type="ARBA" id="ARBA00022989"/>
    </source>
</evidence>
<dbReference type="GO" id="GO:0017003">
    <property type="term" value="P:protein-heme linkage"/>
    <property type="evidence" value="ECO:0007669"/>
    <property type="project" value="UniProtKB-UniRule"/>
</dbReference>
<dbReference type="GO" id="GO:0005886">
    <property type="term" value="C:plasma membrane"/>
    <property type="evidence" value="ECO:0007669"/>
    <property type="project" value="UniProtKB-SubCell"/>
</dbReference>
<keyword evidence="6 10" id="KW-0735">Signal-anchor</keyword>
<name>A0A923MT24_9BURK</name>
<dbReference type="NCBIfam" id="NF009727">
    <property type="entry name" value="PRK13254.1-1"/>
    <property type="match status" value="1"/>
</dbReference>
<dbReference type="Gene3D" id="2.40.50.140">
    <property type="entry name" value="Nucleic acid-binding proteins"/>
    <property type="match status" value="1"/>
</dbReference>
<feature type="binding site" description="covalent" evidence="10 11">
    <location>
        <position position="124"/>
    </location>
    <ligand>
        <name>heme</name>
        <dbReference type="ChEBI" id="CHEBI:30413"/>
    </ligand>
</feature>
<evidence type="ECO:0000256" key="2">
    <source>
        <dbReference type="ARBA" id="ARBA00022617"/>
    </source>
</evidence>
<evidence type="ECO:0000256" key="6">
    <source>
        <dbReference type="ARBA" id="ARBA00022968"/>
    </source>
</evidence>
<dbReference type="GO" id="GO:0017004">
    <property type="term" value="P:cytochrome complex assembly"/>
    <property type="evidence" value="ECO:0007669"/>
    <property type="project" value="UniProtKB-KW"/>
</dbReference>
<feature type="compositionally biased region" description="Low complexity" evidence="12">
    <location>
        <begin position="129"/>
        <end position="147"/>
    </location>
</feature>
<dbReference type="InterPro" id="IPR004329">
    <property type="entry name" value="CcmE"/>
</dbReference>
<reference evidence="13" key="1">
    <citation type="submission" date="2020-08" db="EMBL/GenBank/DDBJ databases">
        <title>Ramlibacter sp. USB13 16S ribosomal RNA gene genome sequencing and assembly.</title>
        <authorList>
            <person name="Kang M."/>
        </authorList>
    </citation>
    <scope>NUCLEOTIDE SEQUENCE</scope>
    <source>
        <strain evidence="13">USB13</strain>
    </source>
</reference>
<comment type="similarity">
    <text evidence="10">Belongs to the CcmE/CycJ family.</text>
</comment>
<evidence type="ECO:0000256" key="12">
    <source>
        <dbReference type="SAM" id="MobiDB-lite"/>
    </source>
</evidence>
<dbReference type="Pfam" id="PF03100">
    <property type="entry name" value="CcmE"/>
    <property type="match status" value="1"/>
</dbReference>
<evidence type="ECO:0000256" key="8">
    <source>
        <dbReference type="ARBA" id="ARBA00023004"/>
    </source>
</evidence>